<evidence type="ECO:0000313" key="3">
    <source>
        <dbReference type="Proteomes" id="UP001153076"/>
    </source>
</evidence>
<sequence>MVKKKRDQVKRRNSKKIAMNDVASSTSTPRELGFPSGTSSSGTSYSQLMRQGAFSLLSSHATYYFGPSNGSPAVMPMTDYLSISRSITILKAFNKSVEPFSRAIYKSNRRMIGKLRFLMLNMPVVNFGLLGSHICCPLVVNIIAFLITPKIMGVILQPRGL</sequence>
<accession>A0A9Q1QBL2</accession>
<feature type="region of interest" description="Disordered" evidence="1">
    <location>
        <begin position="1"/>
        <end position="43"/>
    </location>
</feature>
<organism evidence="2 3">
    <name type="scientific">Carnegiea gigantea</name>
    <dbReference type="NCBI Taxonomy" id="171969"/>
    <lineage>
        <taxon>Eukaryota</taxon>
        <taxon>Viridiplantae</taxon>
        <taxon>Streptophyta</taxon>
        <taxon>Embryophyta</taxon>
        <taxon>Tracheophyta</taxon>
        <taxon>Spermatophyta</taxon>
        <taxon>Magnoliopsida</taxon>
        <taxon>eudicotyledons</taxon>
        <taxon>Gunneridae</taxon>
        <taxon>Pentapetalae</taxon>
        <taxon>Caryophyllales</taxon>
        <taxon>Cactineae</taxon>
        <taxon>Cactaceae</taxon>
        <taxon>Cactoideae</taxon>
        <taxon>Echinocereeae</taxon>
        <taxon>Carnegiea</taxon>
    </lineage>
</organism>
<reference evidence="2" key="1">
    <citation type="submission" date="2022-04" db="EMBL/GenBank/DDBJ databases">
        <title>Carnegiea gigantea Genome sequencing and assembly v2.</title>
        <authorList>
            <person name="Copetti D."/>
            <person name="Sanderson M.J."/>
            <person name="Burquez A."/>
            <person name="Wojciechowski M.F."/>
        </authorList>
    </citation>
    <scope>NUCLEOTIDE SEQUENCE</scope>
    <source>
        <strain evidence="2">SGP5-SGP5p</strain>
        <tissue evidence="2">Aerial part</tissue>
    </source>
</reference>
<evidence type="ECO:0000256" key="1">
    <source>
        <dbReference type="SAM" id="MobiDB-lite"/>
    </source>
</evidence>
<gene>
    <name evidence="2" type="ORF">Cgig2_027279</name>
</gene>
<name>A0A9Q1QBL2_9CARY</name>
<dbReference type="EMBL" id="JAKOGI010000393">
    <property type="protein sequence ID" value="KAJ8435689.1"/>
    <property type="molecule type" value="Genomic_DNA"/>
</dbReference>
<proteinExistence type="predicted"/>
<dbReference type="Proteomes" id="UP001153076">
    <property type="component" value="Unassembled WGS sequence"/>
</dbReference>
<comment type="caution">
    <text evidence="2">The sequence shown here is derived from an EMBL/GenBank/DDBJ whole genome shotgun (WGS) entry which is preliminary data.</text>
</comment>
<dbReference type="AlphaFoldDB" id="A0A9Q1QBL2"/>
<feature type="compositionally biased region" description="Basic residues" evidence="1">
    <location>
        <begin position="1"/>
        <end position="15"/>
    </location>
</feature>
<protein>
    <submittedName>
        <fullName evidence="2">Uncharacterized protein</fullName>
    </submittedName>
</protein>
<evidence type="ECO:0000313" key="2">
    <source>
        <dbReference type="EMBL" id="KAJ8435689.1"/>
    </source>
</evidence>
<keyword evidence="3" id="KW-1185">Reference proteome</keyword>